<dbReference type="WBParaSite" id="Csp11.Scaffold628.g7187.t1">
    <property type="protein sequence ID" value="Csp11.Scaffold628.g7187.t1"/>
    <property type="gene ID" value="Csp11.Scaffold628.g7187"/>
</dbReference>
<protein>
    <submittedName>
        <fullName evidence="5">Homeobox domain-containing protein</fullName>
    </submittedName>
</protein>
<evidence type="ECO:0000256" key="1">
    <source>
        <dbReference type="ARBA" id="ARBA00004123"/>
    </source>
</evidence>
<dbReference type="GO" id="GO:0003677">
    <property type="term" value="F:DNA binding"/>
    <property type="evidence" value="ECO:0007669"/>
    <property type="project" value="UniProtKB-KW"/>
</dbReference>
<comment type="subcellular location">
    <subcellularLocation>
        <location evidence="1 2">Nucleus</location>
    </subcellularLocation>
</comment>
<reference evidence="5" key="1">
    <citation type="submission" date="2016-11" db="UniProtKB">
        <authorList>
            <consortium name="WormBaseParasite"/>
        </authorList>
    </citation>
    <scope>IDENTIFICATION</scope>
</reference>
<dbReference type="Gene3D" id="1.10.10.60">
    <property type="entry name" value="Homeodomain-like"/>
    <property type="match status" value="1"/>
</dbReference>
<dbReference type="Proteomes" id="UP000095282">
    <property type="component" value="Unplaced"/>
</dbReference>
<dbReference type="AlphaFoldDB" id="A0A1I7TLT4"/>
<dbReference type="InterPro" id="IPR001356">
    <property type="entry name" value="HD"/>
</dbReference>
<keyword evidence="4" id="KW-1185">Reference proteome</keyword>
<keyword evidence="2" id="KW-0539">Nucleus</keyword>
<accession>A0A1I7TLT4</accession>
<keyword evidence="2" id="KW-0371">Homeobox</keyword>
<evidence type="ECO:0000313" key="4">
    <source>
        <dbReference type="Proteomes" id="UP000095282"/>
    </source>
</evidence>
<proteinExistence type="predicted"/>
<dbReference type="InterPro" id="IPR009057">
    <property type="entry name" value="Homeodomain-like_sf"/>
</dbReference>
<name>A0A1I7TLT4_9PELO</name>
<evidence type="ECO:0000256" key="2">
    <source>
        <dbReference type="RuleBase" id="RU000682"/>
    </source>
</evidence>
<feature type="domain" description="Homeobox" evidence="3">
    <location>
        <begin position="28"/>
        <end position="70"/>
    </location>
</feature>
<keyword evidence="2" id="KW-0238">DNA-binding</keyword>
<dbReference type="SUPFAM" id="SSF46689">
    <property type="entry name" value="Homeodomain-like"/>
    <property type="match status" value="1"/>
</dbReference>
<evidence type="ECO:0000259" key="3">
    <source>
        <dbReference type="Pfam" id="PF00046"/>
    </source>
</evidence>
<organism evidence="4 5">
    <name type="scientific">Caenorhabditis tropicalis</name>
    <dbReference type="NCBI Taxonomy" id="1561998"/>
    <lineage>
        <taxon>Eukaryota</taxon>
        <taxon>Metazoa</taxon>
        <taxon>Ecdysozoa</taxon>
        <taxon>Nematoda</taxon>
        <taxon>Chromadorea</taxon>
        <taxon>Rhabditida</taxon>
        <taxon>Rhabditina</taxon>
        <taxon>Rhabditomorpha</taxon>
        <taxon>Rhabditoidea</taxon>
        <taxon>Rhabditidae</taxon>
        <taxon>Peloderinae</taxon>
        <taxon>Caenorhabditis</taxon>
    </lineage>
</organism>
<evidence type="ECO:0000313" key="5">
    <source>
        <dbReference type="WBParaSite" id="Csp11.Scaffold628.g7187.t1"/>
    </source>
</evidence>
<sequence length="171" mass="19263">MKEMEINEKLEVNGVTPKPKKIRLKPNRPRYTPFTEEQKSILAEHFKMNTNPRKEATTRIALSIGLTQMQMECAAPVSVEQTLLHSSISSSETIPAPLTLNSEELTNPHLFPLIMPLLLPAIFPSITTKTSSTDDIFQPVQDPQQKETISNQKESCSEKINFSIEKLLSKC</sequence>
<dbReference type="GO" id="GO:0005634">
    <property type="term" value="C:nucleus"/>
    <property type="evidence" value="ECO:0007669"/>
    <property type="project" value="UniProtKB-SubCell"/>
</dbReference>
<dbReference type="Pfam" id="PF00046">
    <property type="entry name" value="Homeodomain"/>
    <property type="match status" value="1"/>
</dbReference>